<name>A0A8J2YUM7_9PROT</name>
<dbReference type="AlphaFoldDB" id="A0A8J2YUM7"/>
<feature type="transmembrane region" description="Helical" evidence="1">
    <location>
        <begin position="15"/>
        <end position="36"/>
    </location>
</feature>
<gene>
    <name evidence="2" type="ORF">GCM10011611_31980</name>
</gene>
<keyword evidence="1" id="KW-0812">Transmembrane</keyword>
<dbReference type="PROSITE" id="PS51257">
    <property type="entry name" value="PROKAR_LIPOPROTEIN"/>
    <property type="match status" value="1"/>
</dbReference>
<evidence type="ECO:0000313" key="3">
    <source>
        <dbReference type="Proteomes" id="UP000646365"/>
    </source>
</evidence>
<protein>
    <recommendedName>
        <fullName evidence="4">Lipoprotein</fullName>
    </recommendedName>
</protein>
<keyword evidence="1" id="KW-1133">Transmembrane helix</keyword>
<comment type="caution">
    <text evidence="2">The sequence shown here is derived from an EMBL/GenBank/DDBJ whole genome shotgun (WGS) entry which is preliminary data.</text>
</comment>
<dbReference type="EMBL" id="BMJQ01000008">
    <property type="protein sequence ID" value="GGF23486.1"/>
    <property type="molecule type" value="Genomic_DNA"/>
</dbReference>
<dbReference type="Proteomes" id="UP000646365">
    <property type="component" value="Unassembled WGS sequence"/>
</dbReference>
<evidence type="ECO:0008006" key="4">
    <source>
        <dbReference type="Google" id="ProtNLM"/>
    </source>
</evidence>
<sequence>MPAVPSRRNRNWSRWIANFVIFGAIAGVLSACYVYPAPPPRPHYYYYGGYYYR</sequence>
<reference evidence="2" key="1">
    <citation type="journal article" date="2014" name="Int. J. Syst. Evol. Microbiol.">
        <title>Complete genome sequence of Corynebacterium casei LMG S-19264T (=DSM 44701T), isolated from a smear-ripened cheese.</title>
        <authorList>
            <consortium name="US DOE Joint Genome Institute (JGI-PGF)"/>
            <person name="Walter F."/>
            <person name="Albersmeier A."/>
            <person name="Kalinowski J."/>
            <person name="Ruckert C."/>
        </authorList>
    </citation>
    <scope>NUCLEOTIDE SEQUENCE</scope>
    <source>
        <strain evidence="2">CGMCC 1.15725</strain>
    </source>
</reference>
<keyword evidence="3" id="KW-1185">Reference proteome</keyword>
<evidence type="ECO:0000313" key="2">
    <source>
        <dbReference type="EMBL" id="GGF23486.1"/>
    </source>
</evidence>
<evidence type="ECO:0000256" key="1">
    <source>
        <dbReference type="SAM" id="Phobius"/>
    </source>
</evidence>
<accession>A0A8J2YUM7</accession>
<reference evidence="2" key="2">
    <citation type="submission" date="2020-09" db="EMBL/GenBank/DDBJ databases">
        <authorList>
            <person name="Sun Q."/>
            <person name="Zhou Y."/>
        </authorList>
    </citation>
    <scope>NUCLEOTIDE SEQUENCE</scope>
    <source>
        <strain evidence="2">CGMCC 1.15725</strain>
    </source>
</reference>
<proteinExistence type="predicted"/>
<keyword evidence="1" id="KW-0472">Membrane</keyword>
<organism evidence="2 3">
    <name type="scientific">Aliidongia dinghuensis</name>
    <dbReference type="NCBI Taxonomy" id="1867774"/>
    <lineage>
        <taxon>Bacteria</taxon>
        <taxon>Pseudomonadati</taxon>
        <taxon>Pseudomonadota</taxon>
        <taxon>Alphaproteobacteria</taxon>
        <taxon>Rhodospirillales</taxon>
        <taxon>Dongiaceae</taxon>
        <taxon>Aliidongia</taxon>
    </lineage>
</organism>